<reference evidence="1 2" key="1">
    <citation type="submission" date="2016-07" db="EMBL/GenBank/DDBJ databases">
        <title>Multiple horizontal gene transfer events from other fungi enriched the ability of initially mycotrophic Trichoderma (Ascomycota) to feed on dead plant biomass.</title>
        <authorList>
            <consortium name="DOE Joint Genome Institute"/>
            <person name="Aerts A."/>
            <person name="Atanasova L."/>
            <person name="Chenthamara K."/>
            <person name="Zhang J."/>
            <person name="Grujic M."/>
            <person name="Henrissat B."/>
            <person name="Kuo A."/>
            <person name="Salamov A."/>
            <person name="Lipzen A."/>
            <person name="Labutti K."/>
            <person name="Barry K."/>
            <person name="Miao Y."/>
            <person name="Rahimi M.J."/>
            <person name="Shen Q."/>
            <person name="Grigoriev I.V."/>
            <person name="Kubicek C.P."/>
            <person name="Druzhinina I.S."/>
        </authorList>
    </citation>
    <scope>NUCLEOTIDE SEQUENCE [LARGE SCALE GENOMIC DNA]</scope>
    <source>
        <strain evidence="1 2">ATCC 18648</strain>
    </source>
</reference>
<protein>
    <submittedName>
        <fullName evidence="1">Uncharacterized protein</fullName>
    </submittedName>
</protein>
<dbReference type="EMBL" id="KZ679129">
    <property type="protein sequence ID" value="PTB78869.1"/>
    <property type="molecule type" value="Genomic_DNA"/>
</dbReference>
<gene>
    <name evidence="1" type="ORF">M440DRAFT_1203203</name>
</gene>
<evidence type="ECO:0000313" key="1">
    <source>
        <dbReference type="EMBL" id="PTB78869.1"/>
    </source>
</evidence>
<dbReference type="AlphaFoldDB" id="A0A2T4CBC4"/>
<organism evidence="1 2">
    <name type="scientific">Trichoderma longibrachiatum ATCC 18648</name>
    <dbReference type="NCBI Taxonomy" id="983965"/>
    <lineage>
        <taxon>Eukaryota</taxon>
        <taxon>Fungi</taxon>
        <taxon>Dikarya</taxon>
        <taxon>Ascomycota</taxon>
        <taxon>Pezizomycotina</taxon>
        <taxon>Sordariomycetes</taxon>
        <taxon>Hypocreomycetidae</taxon>
        <taxon>Hypocreales</taxon>
        <taxon>Hypocreaceae</taxon>
        <taxon>Trichoderma</taxon>
    </lineage>
</organism>
<name>A0A2T4CBC4_TRILO</name>
<sequence length="126" mass="13732">MPVAAARRTGTSSRSRCMHQHKRLLAHECGDCSRPNRSPIGASLTICHLVACSCWPHDRSIRVSIQLLPDNRACSQQATPSRHCLSMDFHDIPLASDVHAASLHFAAGVKRTLGTRWSISAKPIAA</sequence>
<dbReference type="Proteomes" id="UP000240760">
    <property type="component" value="Unassembled WGS sequence"/>
</dbReference>
<evidence type="ECO:0000313" key="2">
    <source>
        <dbReference type="Proteomes" id="UP000240760"/>
    </source>
</evidence>
<proteinExistence type="predicted"/>
<keyword evidence="2" id="KW-1185">Reference proteome</keyword>
<accession>A0A2T4CBC4</accession>